<dbReference type="STRING" id="1120964.GCA_001313265_01842"/>
<evidence type="ECO:0000259" key="1">
    <source>
        <dbReference type="Pfam" id="PF17425"/>
    </source>
</evidence>
<dbReference type="EMBL" id="FNVR01000010">
    <property type="protein sequence ID" value="SEG01219.1"/>
    <property type="molecule type" value="Genomic_DNA"/>
</dbReference>
<organism evidence="2 3">
    <name type="scientific">Algoriphagus boritolerans DSM 17298 = JCM 18970</name>
    <dbReference type="NCBI Taxonomy" id="1120964"/>
    <lineage>
        <taxon>Bacteria</taxon>
        <taxon>Pseudomonadati</taxon>
        <taxon>Bacteroidota</taxon>
        <taxon>Cytophagia</taxon>
        <taxon>Cytophagales</taxon>
        <taxon>Cyclobacteriaceae</taxon>
        <taxon>Algoriphagus</taxon>
    </lineage>
</organism>
<dbReference type="InterPro" id="IPR053143">
    <property type="entry name" value="Arylsulfate_ST"/>
</dbReference>
<keyword evidence="2" id="KW-0808">Transferase</keyword>
<dbReference type="RefSeq" id="WP_103924856.1">
    <property type="nucleotide sequence ID" value="NZ_FNVR01000010.1"/>
</dbReference>
<keyword evidence="3" id="KW-1185">Reference proteome</keyword>
<dbReference type="PANTHER" id="PTHR35340:SF10">
    <property type="entry name" value="CYTOPLASMIC PROTEIN"/>
    <property type="match status" value="1"/>
</dbReference>
<proteinExistence type="predicted"/>
<name>A0A1H5WNP1_9BACT</name>
<protein>
    <submittedName>
        <fullName evidence="2">Arylsulfate sulfotransferase</fullName>
    </submittedName>
</protein>
<dbReference type="Proteomes" id="UP000236736">
    <property type="component" value="Unassembled WGS sequence"/>
</dbReference>
<dbReference type="InterPro" id="IPR010262">
    <property type="entry name" value="Arylsulfotransferase_bact"/>
</dbReference>
<evidence type="ECO:0000313" key="3">
    <source>
        <dbReference type="Proteomes" id="UP000236736"/>
    </source>
</evidence>
<evidence type="ECO:0000313" key="2">
    <source>
        <dbReference type="EMBL" id="SEG01219.1"/>
    </source>
</evidence>
<dbReference type="InterPro" id="IPR011047">
    <property type="entry name" value="Quinoprotein_ADH-like_sf"/>
</dbReference>
<dbReference type="PANTHER" id="PTHR35340">
    <property type="entry name" value="PQQ ENZYME REPEAT PROTEIN-RELATED"/>
    <property type="match status" value="1"/>
</dbReference>
<dbReference type="InterPro" id="IPR035391">
    <property type="entry name" value="Arylsulfotran_N"/>
</dbReference>
<dbReference type="OrthoDB" id="304912at2"/>
<dbReference type="Pfam" id="PF05935">
    <property type="entry name" value="Arylsulfotrans"/>
    <property type="match status" value="1"/>
</dbReference>
<sequence length="595" mass="67746">MKLKTDYLFILLSAFFFLGCEKEEEFIISPGVIYNSTEAINRFEELDQQGVLIVNSYFNKDIFHLILENQDTLKVDGRIVETFQPKPAEWNAELIFRDGKTGIAPYLGNTLDILPDSVQVNPSGYGPLSALINITMPAIGKFKFRVVGKNGSKSDITHTPSNISKVHRLNIFGLYGNHENTVEVSFLDNNGNERIKKSLVLHTDPLPAKLPLIEVDIAKREAMDGDLTLVSYRGLGIPFMPFIMDSFGDIRWYLDYAAHPILNRISYECGIEPLRNGNLYFGDVSNHAVFEIDFHGRVLKSWNFEGYSFHHNVIEKPNGNFLVAASKNTSQHLNGKITINDIIIEIDRMSGGIVKEWDLKQSLDENRTVWMNNLGNNTVNWLHNNGLYYDESDDSIILTARFQGAMKITADNRLKWILAPHLEWGKDRNGVDLNTKLLRPLDQNNQPIQDLDILEGRTNHPDFEWVWYPHSPSVKSPGSFLFFDNGDRRNYSTSELYSRAVEYIIDEENMTVKQVWQYGKERGIDAYSRIQSDVDFLPNKNNILFVPGWNVDNGGKFGGKVIEVNYASGEVVFEARISPSSGQQALHRAEKISFY</sequence>
<gene>
    <name evidence="2" type="ORF">SAMN03080598_02195</name>
</gene>
<dbReference type="Pfam" id="PF17425">
    <property type="entry name" value="Arylsulfotran_N"/>
    <property type="match status" value="1"/>
</dbReference>
<feature type="domain" description="Arylsulfotransferase N-terminal" evidence="1">
    <location>
        <begin position="117"/>
        <end position="203"/>
    </location>
</feature>
<dbReference type="PROSITE" id="PS51257">
    <property type="entry name" value="PROKAR_LIPOPROTEIN"/>
    <property type="match status" value="1"/>
</dbReference>
<dbReference type="SUPFAM" id="SSF50998">
    <property type="entry name" value="Quinoprotein alcohol dehydrogenase-like"/>
    <property type="match status" value="1"/>
</dbReference>
<accession>A0A1H5WNP1</accession>
<dbReference type="AlphaFoldDB" id="A0A1H5WNP1"/>
<dbReference type="InterPro" id="IPR038477">
    <property type="entry name" value="ASST_N_sf"/>
</dbReference>
<dbReference type="GO" id="GO:0004062">
    <property type="term" value="F:aryl sulfotransferase activity"/>
    <property type="evidence" value="ECO:0007669"/>
    <property type="project" value="InterPro"/>
</dbReference>
<dbReference type="Gene3D" id="2.60.40.3100">
    <property type="entry name" value="Arylsulphate sulphotransferase monomer, N-terminal domain"/>
    <property type="match status" value="1"/>
</dbReference>
<reference evidence="3" key="1">
    <citation type="submission" date="2016-10" db="EMBL/GenBank/DDBJ databases">
        <authorList>
            <person name="Varghese N."/>
            <person name="Submissions S."/>
        </authorList>
    </citation>
    <scope>NUCLEOTIDE SEQUENCE [LARGE SCALE GENOMIC DNA]</scope>
    <source>
        <strain evidence="3">DSM 17298</strain>
    </source>
</reference>